<dbReference type="Proteomes" id="UP000242444">
    <property type="component" value="Unassembled WGS sequence"/>
</dbReference>
<dbReference type="EMBL" id="NKYE01000016">
    <property type="protein sequence ID" value="OZM70908.1"/>
    <property type="molecule type" value="Genomic_DNA"/>
</dbReference>
<organism evidence="1 2">
    <name type="scientific">Amycolatopsis antarctica</name>
    <dbReference type="NCBI Taxonomy" id="1854586"/>
    <lineage>
        <taxon>Bacteria</taxon>
        <taxon>Bacillati</taxon>
        <taxon>Actinomycetota</taxon>
        <taxon>Actinomycetes</taxon>
        <taxon>Pseudonocardiales</taxon>
        <taxon>Pseudonocardiaceae</taxon>
        <taxon>Amycolatopsis</taxon>
    </lineage>
</organism>
<proteinExistence type="predicted"/>
<protein>
    <submittedName>
        <fullName evidence="1">Uncharacterized protein</fullName>
    </submittedName>
</protein>
<gene>
    <name evidence="1" type="ORF">CFN78_22360</name>
</gene>
<evidence type="ECO:0000313" key="2">
    <source>
        <dbReference type="Proteomes" id="UP000242444"/>
    </source>
</evidence>
<dbReference type="InParanoid" id="A0A263CYA8"/>
<dbReference type="AlphaFoldDB" id="A0A263CYA8"/>
<sequence>MSLVDDPFDWRATKNGQVHVSRGGRTVTVLRGSAAATLLAKLERAGDGEAAQQLLARATGHYRHVGRPRG</sequence>
<dbReference type="OrthoDB" id="7869604at2"/>
<name>A0A263CYA8_9PSEU</name>
<reference evidence="1 2" key="1">
    <citation type="submission" date="2017-07" db="EMBL/GenBank/DDBJ databases">
        <title>Amycolatopsis antarcticus sp. nov., isolated from the surface of an Antarcticus brown macroalga.</title>
        <authorList>
            <person name="Wang J."/>
            <person name="Leiva S."/>
            <person name="Huang J."/>
            <person name="Huang Y."/>
        </authorList>
    </citation>
    <scope>NUCLEOTIDE SEQUENCE [LARGE SCALE GENOMIC DNA]</scope>
    <source>
        <strain evidence="1 2">AU-G6</strain>
    </source>
</reference>
<comment type="caution">
    <text evidence="1">The sequence shown here is derived from an EMBL/GenBank/DDBJ whole genome shotgun (WGS) entry which is preliminary data.</text>
</comment>
<evidence type="ECO:0000313" key="1">
    <source>
        <dbReference type="EMBL" id="OZM70908.1"/>
    </source>
</evidence>
<accession>A0A263CYA8</accession>
<keyword evidence="2" id="KW-1185">Reference proteome</keyword>
<dbReference type="RefSeq" id="WP_094864846.1">
    <property type="nucleotide sequence ID" value="NZ_NKYE01000016.1"/>
</dbReference>